<dbReference type="SUPFAM" id="SSF54427">
    <property type="entry name" value="NTF2-like"/>
    <property type="match status" value="1"/>
</dbReference>
<dbReference type="HOGENOM" id="CLU_1261274_0_0_1"/>
<dbReference type="InParanoid" id="F4P694"/>
<organism evidence="1 2">
    <name type="scientific">Batrachochytrium dendrobatidis (strain JAM81 / FGSC 10211)</name>
    <name type="common">Frog chytrid fungus</name>
    <dbReference type="NCBI Taxonomy" id="684364"/>
    <lineage>
        <taxon>Eukaryota</taxon>
        <taxon>Fungi</taxon>
        <taxon>Fungi incertae sedis</taxon>
        <taxon>Chytridiomycota</taxon>
        <taxon>Chytridiomycota incertae sedis</taxon>
        <taxon>Chytridiomycetes</taxon>
        <taxon>Rhizophydiales</taxon>
        <taxon>Rhizophydiales incertae sedis</taxon>
        <taxon>Batrachochytrium</taxon>
    </lineage>
</organism>
<accession>F4P694</accession>
<proteinExistence type="predicted"/>
<keyword evidence="2" id="KW-1185">Reference proteome</keyword>
<evidence type="ECO:0000313" key="1">
    <source>
        <dbReference type="EMBL" id="EGF79569.1"/>
    </source>
</evidence>
<dbReference type="GeneID" id="18243587"/>
<dbReference type="RefSeq" id="XP_006680207.1">
    <property type="nucleotide sequence ID" value="XM_006680144.1"/>
</dbReference>
<dbReference type="InterPro" id="IPR032710">
    <property type="entry name" value="NTF2-like_dom_sf"/>
</dbReference>
<gene>
    <name evidence="1" type="ORF">BATDEDRAFT_89709</name>
</gene>
<dbReference type="OrthoDB" id="9995831at2759"/>
<dbReference type="AlphaFoldDB" id="F4P694"/>
<reference evidence="1 2" key="1">
    <citation type="submission" date="2009-12" db="EMBL/GenBank/DDBJ databases">
        <title>The draft genome of Batrachochytrium dendrobatidis.</title>
        <authorList>
            <consortium name="US DOE Joint Genome Institute (JGI-PGF)"/>
            <person name="Kuo A."/>
            <person name="Salamov A."/>
            <person name="Schmutz J."/>
            <person name="Lucas S."/>
            <person name="Pitluck S."/>
            <person name="Rosenblum E."/>
            <person name="Stajich J."/>
            <person name="Eisen M."/>
            <person name="Grigoriev I.V."/>
        </authorList>
    </citation>
    <scope>NUCLEOTIDE SEQUENCE [LARGE SCALE GENOMIC DNA]</scope>
    <source>
        <strain evidence="2">JAM81 / FGSC 10211</strain>
    </source>
</reference>
<evidence type="ECO:0000313" key="2">
    <source>
        <dbReference type="Proteomes" id="UP000007241"/>
    </source>
</evidence>
<dbReference type="OMA" id="LVESHDQ"/>
<dbReference type="Gene3D" id="3.10.450.50">
    <property type="match status" value="1"/>
</dbReference>
<dbReference type="EMBL" id="GL882886">
    <property type="protein sequence ID" value="EGF79569.1"/>
    <property type="molecule type" value="Genomic_DNA"/>
</dbReference>
<dbReference type="Proteomes" id="UP000007241">
    <property type="component" value="Unassembled WGS sequence"/>
</dbReference>
<sequence length="219" mass="24941">MNELDSTTVFSENNDSIHHRHGPIHTYPIDTIKVPSRSIVCQRSLAREIHASLYCSNIQYQHTAINLHYARDAVFEDPIISIIGIPSILAKFRALTWFPCINVTVNSIYESVSVRPEQHSQAYVVVIDAWLIVTLVPNLIKFPLRNISRLEFDDHNLIRRHEDIWSLSDMFASLPIGLGWMYDIARSVNGIVGSVVIDGITWGFKNIHQGKKGNIYQGY</sequence>
<protein>
    <submittedName>
        <fullName evidence="1">Uncharacterized protein</fullName>
    </submittedName>
</protein>
<name>F4P694_BATDJ</name>